<evidence type="ECO:0000256" key="1">
    <source>
        <dbReference type="SAM" id="MobiDB-lite"/>
    </source>
</evidence>
<sequence length="188" mass="20442">MKVDMPLTNEAKKKQRDGVIDKVVNYLTKFIDNDFPADGPDSEEFIKTLHKIAKALENVGIEPVDIYATIQDPKMAQQYLIRGPSAPGGGGKGALKDLKDIKAGLMLDDESNPGGMTDTAAIAQGIQGENFIDGKGPGRPGDSKRHGIKKKSSLASLDKIVHSKNASPRKKQLAHWQANMRRGKAKKR</sequence>
<gene>
    <name evidence="2" type="ORF">TVAG_421970</name>
</gene>
<accession>A2H358</accession>
<feature type="region of interest" description="Disordered" evidence="1">
    <location>
        <begin position="128"/>
        <end position="188"/>
    </location>
</feature>
<dbReference type="VEuPathDB" id="TrichDB:TVAG_421970"/>
<protein>
    <submittedName>
        <fullName evidence="2">Uncharacterized protein</fullName>
    </submittedName>
</protein>
<name>A2H358_TRIV3</name>
<dbReference type="InParanoid" id="A2H358"/>
<evidence type="ECO:0000313" key="2">
    <source>
        <dbReference type="EMBL" id="EAX76160.1"/>
    </source>
</evidence>
<evidence type="ECO:0000313" key="3">
    <source>
        <dbReference type="Proteomes" id="UP000001542"/>
    </source>
</evidence>
<keyword evidence="3" id="KW-1185">Reference proteome</keyword>
<dbReference type="EMBL" id="DS125069">
    <property type="protein sequence ID" value="EAX76160.1"/>
    <property type="molecule type" value="Genomic_DNA"/>
</dbReference>
<dbReference type="AlphaFoldDB" id="A2H358"/>
<proteinExistence type="predicted"/>
<organism evidence="2 3">
    <name type="scientific">Trichomonas vaginalis (strain ATCC PRA-98 / G3)</name>
    <dbReference type="NCBI Taxonomy" id="412133"/>
    <lineage>
        <taxon>Eukaryota</taxon>
        <taxon>Metamonada</taxon>
        <taxon>Parabasalia</taxon>
        <taxon>Trichomonadida</taxon>
        <taxon>Trichomonadidae</taxon>
        <taxon>Trichomonas</taxon>
    </lineage>
</organism>
<dbReference type="Proteomes" id="UP000001542">
    <property type="component" value="Unassembled WGS sequence"/>
</dbReference>
<reference evidence="2" key="2">
    <citation type="journal article" date="2007" name="Science">
        <title>Draft genome sequence of the sexually transmitted pathogen Trichomonas vaginalis.</title>
        <authorList>
            <person name="Carlton J.M."/>
            <person name="Hirt R.P."/>
            <person name="Silva J.C."/>
            <person name="Delcher A.L."/>
            <person name="Schatz M."/>
            <person name="Zhao Q."/>
            <person name="Wortman J.R."/>
            <person name="Bidwell S.L."/>
            <person name="Alsmark U.C.M."/>
            <person name="Besteiro S."/>
            <person name="Sicheritz-Ponten T."/>
            <person name="Noel C.J."/>
            <person name="Dacks J.B."/>
            <person name="Foster P.G."/>
            <person name="Simillion C."/>
            <person name="Van de Peer Y."/>
            <person name="Miranda-Saavedra D."/>
            <person name="Barton G.J."/>
            <person name="Westrop G.D."/>
            <person name="Mueller S."/>
            <person name="Dessi D."/>
            <person name="Fiori P.L."/>
            <person name="Ren Q."/>
            <person name="Paulsen I."/>
            <person name="Zhang H."/>
            <person name="Bastida-Corcuera F.D."/>
            <person name="Simoes-Barbosa A."/>
            <person name="Brown M.T."/>
            <person name="Hayes R.D."/>
            <person name="Mukherjee M."/>
            <person name="Okumura C.Y."/>
            <person name="Schneider R."/>
            <person name="Smith A.J."/>
            <person name="Vanacova S."/>
            <person name="Villalvazo M."/>
            <person name="Haas B.J."/>
            <person name="Pertea M."/>
            <person name="Feldblyum T.V."/>
            <person name="Utterback T.R."/>
            <person name="Shu C.L."/>
            <person name="Osoegawa K."/>
            <person name="de Jong P.J."/>
            <person name="Hrdy I."/>
            <person name="Horvathova L."/>
            <person name="Zubacova Z."/>
            <person name="Dolezal P."/>
            <person name="Malik S.B."/>
            <person name="Logsdon J.M. Jr."/>
            <person name="Henze K."/>
            <person name="Gupta A."/>
            <person name="Wang C.C."/>
            <person name="Dunne R.L."/>
            <person name="Upcroft J.A."/>
            <person name="Upcroft P."/>
            <person name="White O."/>
            <person name="Salzberg S.L."/>
            <person name="Tang P."/>
            <person name="Chiu C.-H."/>
            <person name="Lee Y.-S."/>
            <person name="Embley T.M."/>
            <person name="Coombs G.H."/>
            <person name="Mottram J.C."/>
            <person name="Tachezy J."/>
            <person name="Fraser-Liggett C.M."/>
            <person name="Johnson P.J."/>
        </authorList>
    </citation>
    <scope>NUCLEOTIDE SEQUENCE [LARGE SCALE GENOMIC DNA]</scope>
    <source>
        <strain evidence="2">G3</strain>
    </source>
</reference>
<reference evidence="2" key="1">
    <citation type="submission" date="2006-10" db="EMBL/GenBank/DDBJ databases">
        <authorList>
            <person name="Amadeo P."/>
            <person name="Zhao Q."/>
            <person name="Wortman J."/>
            <person name="Fraser-Liggett C."/>
            <person name="Carlton J."/>
        </authorList>
    </citation>
    <scope>NUCLEOTIDE SEQUENCE</scope>
    <source>
        <strain evidence="2">G3</strain>
    </source>
</reference>